<dbReference type="STRING" id="237631.A0A0D1CF59"/>
<reference evidence="3 4" key="1">
    <citation type="journal article" date="2006" name="Nature">
        <title>Insights from the genome of the biotrophic fungal plant pathogen Ustilago maydis.</title>
        <authorList>
            <person name="Kamper J."/>
            <person name="Kahmann R."/>
            <person name="Bolker M."/>
            <person name="Ma L.J."/>
            <person name="Brefort T."/>
            <person name="Saville B.J."/>
            <person name="Banuett F."/>
            <person name="Kronstad J.W."/>
            <person name="Gold S.E."/>
            <person name="Muller O."/>
            <person name="Perlin M.H."/>
            <person name="Wosten H.A."/>
            <person name="de Vries R."/>
            <person name="Ruiz-Herrera J."/>
            <person name="Reynaga-Pena C.G."/>
            <person name="Snetselaar K."/>
            <person name="McCann M."/>
            <person name="Perez-Martin J."/>
            <person name="Feldbrugge M."/>
            <person name="Basse C.W."/>
            <person name="Steinberg G."/>
            <person name="Ibeas J.I."/>
            <person name="Holloman W."/>
            <person name="Guzman P."/>
            <person name="Farman M."/>
            <person name="Stajich J.E."/>
            <person name="Sentandreu R."/>
            <person name="Gonzalez-Prieto J.M."/>
            <person name="Kennell J.C."/>
            <person name="Molina L."/>
            <person name="Schirawski J."/>
            <person name="Mendoza-Mendoza A."/>
            <person name="Greilinger D."/>
            <person name="Munch K."/>
            <person name="Rossel N."/>
            <person name="Scherer M."/>
            <person name="Vranes M."/>
            <person name="Ladendorf O."/>
            <person name="Vincon V."/>
            <person name="Fuchs U."/>
            <person name="Sandrock B."/>
            <person name="Meng S."/>
            <person name="Ho E.C."/>
            <person name="Cahill M.J."/>
            <person name="Boyce K.J."/>
            <person name="Klose J."/>
            <person name="Klosterman S.J."/>
            <person name="Deelstra H.J."/>
            <person name="Ortiz-Castellanos L."/>
            <person name="Li W."/>
            <person name="Sanchez-Alonso P."/>
            <person name="Schreier P.H."/>
            <person name="Hauser-Hahn I."/>
            <person name="Vaupel M."/>
            <person name="Koopmann E."/>
            <person name="Friedrich G."/>
            <person name="Voss H."/>
            <person name="Schluter T."/>
            <person name="Margolis J."/>
            <person name="Platt D."/>
            <person name="Swimmer C."/>
            <person name="Gnirke A."/>
            <person name="Chen F."/>
            <person name="Vysotskaia V."/>
            <person name="Mannhaupt G."/>
            <person name="Guldener U."/>
            <person name="Munsterkotter M."/>
            <person name="Haase D."/>
            <person name="Oesterheld M."/>
            <person name="Mewes H.W."/>
            <person name="Mauceli E.W."/>
            <person name="DeCaprio D."/>
            <person name="Wade C.M."/>
            <person name="Butler J."/>
            <person name="Young S."/>
            <person name="Jaffe D.B."/>
            <person name="Calvo S."/>
            <person name="Nusbaum C."/>
            <person name="Galagan J."/>
            <person name="Birren B.W."/>
        </authorList>
    </citation>
    <scope>NUCLEOTIDE SEQUENCE [LARGE SCALE GENOMIC DNA]</scope>
    <source>
        <strain evidence="4">DSM 14603 / FGSC 9021 / UM521</strain>
    </source>
</reference>
<dbReference type="AlphaFoldDB" id="A0A0D1CF59"/>
<dbReference type="GO" id="GO:0003824">
    <property type="term" value="F:catalytic activity"/>
    <property type="evidence" value="ECO:0007669"/>
    <property type="project" value="InterPro"/>
</dbReference>
<evidence type="ECO:0000256" key="2">
    <source>
        <dbReference type="RuleBase" id="RU003707"/>
    </source>
</evidence>
<dbReference type="RefSeq" id="XP_011392741.1">
    <property type="nucleotide sequence ID" value="XM_011394439.1"/>
</dbReference>
<dbReference type="VEuPathDB" id="FungiDB:UMAG_11001"/>
<dbReference type="PANTHER" id="PTHR43802">
    <property type="entry name" value="ENOYL-COA HYDRATASE"/>
    <property type="match status" value="1"/>
</dbReference>
<dbReference type="Proteomes" id="UP000000561">
    <property type="component" value="Chromosome 23"/>
</dbReference>
<keyword evidence="4" id="KW-1185">Reference proteome</keyword>
<dbReference type="CDD" id="cd06558">
    <property type="entry name" value="crotonase-like"/>
    <property type="match status" value="1"/>
</dbReference>
<dbReference type="eggNOG" id="KOG1680">
    <property type="taxonomic scope" value="Eukaryota"/>
</dbReference>
<evidence type="ECO:0008006" key="5">
    <source>
        <dbReference type="Google" id="ProtNLM"/>
    </source>
</evidence>
<dbReference type="GeneID" id="23566942"/>
<evidence type="ECO:0000313" key="4">
    <source>
        <dbReference type="Proteomes" id="UP000000561"/>
    </source>
</evidence>
<accession>A0A0D1CF59</accession>
<dbReference type="OrthoDB" id="2018133at2759"/>
<sequence>MLLPTPTQTLAGGKVKVYVVDLHAYDDANSPRLSASNADALAMVCMIDRPSVKNAVDRETASALHSAFVWFANDDKLRVAVLTGANATFCAGADLKSILHSNVSKRATNKSNANTLDASNLLDPDMDAVAPMGVTRLVMNKPVIAAVDGFAVAGGIELALWADLRVASADAQFGILCRLRGVPLIDGGTVRLPALIGGSRAADLALTGRLVGAAEAHAIGLVNFVVSDAKAADQVQAQTGFSRVVQESLKIAARLAANPQTCMLNDRASMLNAMYPTLSAATERDPVETHGAKADLRLKGGLRSAMQTEFELGLQSLEKLFEEGAVGAFLNRSQRQREADRARSRASNL</sequence>
<gene>
    <name evidence="3" type="ORF">UMAG_11001</name>
</gene>
<proteinExistence type="inferred from homology"/>
<dbReference type="InterPro" id="IPR018376">
    <property type="entry name" value="Enoyl-CoA_hyd/isom_CS"/>
</dbReference>
<dbReference type="PANTHER" id="PTHR43802:SF1">
    <property type="entry name" value="IP11341P-RELATED"/>
    <property type="match status" value="1"/>
</dbReference>
<dbReference type="InterPro" id="IPR001753">
    <property type="entry name" value="Enoyl-CoA_hydra/iso"/>
</dbReference>
<comment type="similarity">
    <text evidence="1 2">Belongs to the enoyl-CoA hydratase/isomerase family.</text>
</comment>
<protein>
    <recommendedName>
        <fullName evidence="5">Enoyl-CoA hydratase</fullName>
    </recommendedName>
</protein>
<dbReference type="Gene3D" id="3.90.226.10">
    <property type="entry name" value="2-enoyl-CoA Hydratase, Chain A, domain 1"/>
    <property type="match status" value="1"/>
</dbReference>
<dbReference type="InParanoid" id="A0A0D1CF59"/>
<evidence type="ECO:0000256" key="1">
    <source>
        <dbReference type="ARBA" id="ARBA00005254"/>
    </source>
</evidence>
<name>A0A0D1CF59_MYCMD</name>
<dbReference type="PROSITE" id="PS00166">
    <property type="entry name" value="ENOYL_COA_HYDRATASE"/>
    <property type="match status" value="1"/>
</dbReference>
<organism evidence="3 4">
    <name type="scientific">Mycosarcoma maydis</name>
    <name type="common">Corn smut fungus</name>
    <name type="synonym">Ustilago maydis</name>
    <dbReference type="NCBI Taxonomy" id="5270"/>
    <lineage>
        <taxon>Eukaryota</taxon>
        <taxon>Fungi</taxon>
        <taxon>Dikarya</taxon>
        <taxon>Basidiomycota</taxon>
        <taxon>Ustilaginomycotina</taxon>
        <taxon>Ustilaginomycetes</taxon>
        <taxon>Ustilaginales</taxon>
        <taxon>Ustilaginaceae</taxon>
        <taxon>Mycosarcoma</taxon>
    </lineage>
</organism>
<dbReference type="EMBL" id="CM003162">
    <property type="protein sequence ID" value="KIS65678.1"/>
    <property type="molecule type" value="Genomic_DNA"/>
</dbReference>
<dbReference type="Pfam" id="PF00378">
    <property type="entry name" value="ECH_1"/>
    <property type="match status" value="1"/>
</dbReference>
<dbReference type="KEGG" id="uma:UMAG_11001"/>
<evidence type="ECO:0000313" key="3">
    <source>
        <dbReference type="EMBL" id="KIS65678.1"/>
    </source>
</evidence>
<dbReference type="InterPro" id="IPR029045">
    <property type="entry name" value="ClpP/crotonase-like_dom_sf"/>
</dbReference>
<dbReference type="SUPFAM" id="SSF52096">
    <property type="entry name" value="ClpP/crotonase"/>
    <property type="match status" value="1"/>
</dbReference>